<evidence type="ECO:0000313" key="2">
    <source>
        <dbReference type="EMBL" id="PIR98716.1"/>
    </source>
</evidence>
<accession>A0A2H0VI01</accession>
<proteinExistence type="predicted"/>
<dbReference type="Proteomes" id="UP000230776">
    <property type="component" value="Unassembled WGS sequence"/>
</dbReference>
<protein>
    <submittedName>
        <fullName evidence="2">Uncharacterized protein</fullName>
    </submittedName>
</protein>
<dbReference type="EMBL" id="PFAG01000001">
    <property type="protein sequence ID" value="PIR98716.1"/>
    <property type="molecule type" value="Genomic_DNA"/>
</dbReference>
<keyword evidence="1" id="KW-0472">Membrane</keyword>
<name>A0A2H0VI01_9BACT</name>
<evidence type="ECO:0000313" key="3">
    <source>
        <dbReference type="Proteomes" id="UP000230776"/>
    </source>
</evidence>
<comment type="caution">
    <text evidence="2">The sequence shown here is derived from an EMBL/GenBank/DDBJ whole genome shotgun (WGS) entry which is preliminary data.</text>
</comment>
<gene>
    <name evidence="2" type="ORF">COT88_00020</name>
</gene>
<reference evidence="3" key="1">
    <citation type="submission" date="2017-09" db="EMBL/GenBank/DDBJ databases">
        <title>Depth-based differentiation of microbial function through sediment-hosted aquifers and enrichment of novel symbionts in the deep terrestrial subsurface.</title>
        <authorList>
            <person name="Probst A.J."/>
            <person name="Ladd B."/>
            <person name="Jarett J.K."/>
            <person name="Geller-Mcgrath D.E."/>
            <person name="Sieber C.M.K."/>
            <person name="Emerson J.B."/>
            <person name="Anantharaman K."/>
            <person name="Thomas B.C."/>
            <person name="Malmstrom R."/>
            <person name="Stieglmeier M."/>
            <person name="Klingl A."/>
            <person name="Woyke T."/>
            <person name="Ryan C.M."/>
            <person name="Banfield J.F."/>
        </authorList>
    </citation>
    <scope>NUCLEOTIDE SEQUENCE [LARGE SCALE GENOMIC DNA]</scope>
</reference>
<keyword evidence="1" id="KW-1133">Transmembrane helix</keyword>
<feature type="transmembrane region" description="Helical" evidence="1">
    <location>
        <begin position="55"/>
        <end position="73"/>
    </location>
</feature>
<keyword evidence="1" id="KW-0812">Transmembrane</keyword>
<dbReference type="AlphaFoldDB" id="A0A2H0VI01"/>
<sequence length="75" mass="8590">MEEVLNLFEAISPIFMWVILLGLVIFVGFISSVLSFHWKEYSVDAFKSNRMFRGYLFVSGVLLLVMIVALILTQS</sequence>
<organism evidence="2 3">
    <name type="scientific">Candidatus Colwellbacteria bacterium CG10_big_fil_rev_8_21_14_0_10_41_28</name>
    <dbReference type="NCBI Taxonomy" id="1974539"/>
    <lineage>
        <taxon>Bacteria</taxon>
        <taxon>Candidatus Colwelliibacteriota</taxon>
    </lineage>
</organism>
<feature type="transmembrane region" description="Helical" evidence="1">
    <location>
        <begin position="14"/>
        <end position="34"/>
    </location>
</feature>
<evidence type="ECO:0000256" key="1">
    <source>
        <dbReference type="SAM" id="Phobius"/>
    </source>
</evidence>